<accession>A0A1I3XAR6</accession>
<proteinExistence type="predicted"/>
<gene>
    <name evidence="1" type="ORF">SAMN05216302_1001181</name>
</gene>
<evidence type="ECO:0000313" key="1">
    <source>
        <dbReference type="EMBL" id="SFK16131.1"/>
    </source>
</evidence>
<dbReference type="AlphaFoldDB" id="A0A1I3XAR6"/>
<organism evidence="1 2">
    <name type="scientific">Nitrosomonas aestuarii</name>
    <dbReference type="NCBI Taxonomy" id="52441"/>
    <lineage>
        <taxon>Bacteria</taxon>
        <taxon>Pseudomonadati</taxon>
        <taxon>Pseudomonadota</taxon>
        <taxon>Betaproteobacteria</taxon>
        <taxon>Nitrosomonadales</taxon>
        <taxon>Nitrosomonadaceae</taxon>
        <taxon>Nitrosomonas</taxon>
    </lineage>
</organism>
<sequence length="420" mass="47996">MIRKSLLLTVRMFTILLLLAGLFFILIIDDKPSVQRQVVVTPEHIERAKKTFDQYRQQAKQKLLSTIKIQPEDIDIATNYLAKHFINGDAHISMSQQQANIQASLPLPLPSQVRKGYINFEATIIETDALPQLQSVRIGHIPIPDFISQFLVTQSIQWLQNQPKYRNGIEAIKFVQIAPDALNVLYQWQGKFSLKIDNHFPVLSKSEQEKVYRYHLLLTQNHPKQTNQTLSQILQPLMQMAAYYSADNLAQKENRAAILAATLYIVGLPLKYLIPDADDWSRPYNQPVTLDGRQDFAQHFIVSAAITAYADTALSDAIGLYKEIEDKRSGSGFSFNDIAADRAGTRFGERATASQNEAIRLQQLIAQGLDDRDLMPPWTDLPEHLSKSEFRQHYGNFDTPAYHQLMKKIEWRVEALPFLH</sequence>
<name>A0A1I3XAR6_9PROT</name>
<evidence type="ECO:0000313" key="2">
    <source>
        <dbReference type="Proteomes" id="UP000199533"/>
    </source>
</evidence>
<protein>
    <submittedName>
        <fullName evidence="1">Uncharacterized protein</fullName>
    </submittedName>
</protein>
<dbReference type="EMBL" id="FOSP01000001">
    <property type="protein sequence ID" value="SFK16131.1"/>
    <property type="molecule type" value="Genomic_DNA"/>
</dbReference>
<dbReference type="Proteomes" id="UP000199533">
    <property type="component" value="Unassembled WGS sequence"/>
</dbReference>
<reference evidence="2" key="1">
    <citation type="submission" date="2016-10" db="EMBL/GenBank/DDBJ databases">
        <authorList>
            <person name="Varghese N."/>
            <person name="Submissions S."/>
        </authorList>
    </citation>
    <scope>NUCLEOTIDE SEQUENCE [LARGE SCALE GENOMIC DNA]</scope>
    <source>
        <strain evidence="2">Nm69</strain>
    </source>
</reference>
<keyword evidence="2" id="KW-1185">Reference proteome</keyword>
<dbReference type="STRING" id="52441.SAMN05216302_1001181"/>